<feature type="domain" description="BioF2-like acetyltransferase" evidence="1">
    <location>
        <begin position="253"/>
        <end position="329"/>
    </location>
</feature>
<evidence type="ECO:0000313" key="2">
    <source>
        <dbReference type="EMBL" id="RGM58807.1"/>
    </source>
</evidence>
<evidence type="ECO:0000259" key="1">
    <source>
        <dbReference type="Pfam" id="PF13480"/>
    </source>
</evidence>
<protein>
    <submittedName>
        <fullName evidence="2">GNAT family N-acetyltransferase</fullName>
    </submittedName>
</protein>
<evidence type="ECO:0000313" key="3">
    <source>
        <dbReference type="EMBL" id="RGV43617.1"/>
    </source>
</evidence>
<evidence type="ECO:0000313" key="4">
    <source>
        <dbReference type="Proteomes" id="UP000261295"/>
    </source>
</evidence>
<dbReference type="Proteomes" id="UP000261295">
    <property type="component" value="Unassembled WGS sequence"/>
</dbReference>
<organism evidence="2 4">
    <name type="scientific">Bacteroides uniformis</name>
    <dbReference type="NCBI Taxonomy" id="820"/>
    <lineage>
        <taxon>Bacteria</taxon>
        <taxon>Pseudomonadati</taxon>
        <taxon>Bacteroidota</taxon>
        <taxon>Bacteroidia</taxon>
        <taxon>Bacteroidales</taxon>
        <taxon>Bacteroidaceae</taxon>
        <taxon>Bacteroides</taxon>
    </lineage>
</organism>
<dbReference type="EMBL" id="QSTL01000001">
    <property type="protein sequence ID" value="RGM58807.1"/>
    <property type="molecule type" value="Genomic_DNA"/>
</dbReference>
<proteinExistence type="predicted"/>
<keyword evidence="2" id="KW-0808">Transferase</keyword>
<dbReference type="InterPro" id="IPR038740">
    <property type="entry name" value="BioF2-like_GNAT_dom"/>
</dbReference>
<sequence>MNYTIEEYTNDSISQLKEAWLTLEKGDDMTYYQSYKWNIIVQHFTPQYKGICKLLYLLVKQGEKPLLIAPLWIVEKTFLLVNKKGAYLIGRKGWSDYLNFVYTDCSNDVFKLLFDYIYSKLHLSLCCLEQIKEDTKLYAYLSQYVALNKDSRTTCVSLMIPESVDDYKQILSKKSRQNIRTANNRLNKDGKSIVFSFDDHPDLSICESMRQERVDVKNKFRIHSLKELINCLKTYFKNKFIISFPVFLPFYEDKSLRFISAYIDGELAAYFCYGLDEYHKKVVLMAVGTNNVFAKYSPGVLALYAYVLNLIECKEILLLDFTRGDEKYKYSLGGVNHYIHDVSFNL</sequence>
<dbReference type="Proteomes" id="UP000285343">
    <property type="component" value="Unassembled WGS sequence"/>
</dbReference>
<dbReference type="GO" id="GO:0016740">
    <property type="term" value="F:transferase activity"/>
    <property type="evidence" value="ECO:0007669"/>
    <property type="project" value="UniProtKB-KW"/>
</dbReference>
<dbReference type="EMBL" id="QRZC01000006">
    <property type="protein sequence ID" value="RGV43617.1"/>
    <property type="molecule type" value="Genomic_DNA"/>
</dbReference>
<name>A0A3E4XSA2_BACUN</name>
<accession>A0A3E4XSA2</accession>
<gene>
    <name evidence="3" type="ORF">DWW14_06580</name>
    <name evidence="2" type="ORF">DXC07_01185</name>
</gene>
<dbReference type="Pfam" id="PF13480">
    <property type="entry name" value="Acetyltransf_6"/>
    <property type="match status" value="1"/>
</dbReference>
<dbReference type="AlphaFoldDB" id="A0A3E4XSA2"/>
<reference evidence="4 5" key="1">
    <citation type="submission" date="2018-08" db="EMBL/GenBank/DDBJ databases">
        <title>A genome reference for cultivated species of the human gut microbiota.</title>
        <authorList>
            <person name="Zou Y."/>
            <person name="Xue W."/>
            <person name="Luo G."/>
        </authorList>
    </citation>
    <scope>NUCLEOTIDE SEQUENCE [LARGE SCALE GENOMIC DNA]</scope>
    <source>
        <strain evidence="3 5">AF14-42</strain>
        <strain evidence="2 4">OM07-9</strain>
    </source>
</reference>
<dbReference type="RefSeq" id="WP_117748827.1">
    <property type="nucleotide sequence ID" value="NZ_CZAD01000001.1"/>
</dbReference>
<comment type="caution">
    <text evidence="2">The sequence shown here is derived from an EMBL/GenBank/DDBJ whole genome shotgun (WGS) entry which is preliminary data.</text>
</comment>
<dbReference type="SUPFAM" id="SSF55729">
    <property type="entry name" value="Acyl-CoA N-acyltransferases (Nat)"/>
    <property type="match status" value="1"/>
</dbReference>
<evidence type="ECO:0000313" key="5">
    <source>
        <dbReference type="Proteomes" id="UP000285343"/>
    </source>
</evidence>
<dbReference type="InterPro" id="IPR016181">
    <property type="entry name" value="Acyl_CoA_acyltransferase"/>
</dbReference>